<keyword evidence="3" id="KW-1185">Reference proteome</keyword>
<feature type="compositionally biased region" description="Basic and acidic residues" evidence="1">
    <location>
        <begin position="10"/>
        <end position="26"/>
    </location>
</feature>
<comment type="caution">
    <text evidence="2">The sequence shown here is derived from an EMBL/GenBank/DDBJ whole genome shotgun (WGS) entry which is preliminary data.</text>
</comment>
<evidence type="ECO:0000313" key="2">
    <source>
        <dbReference type="EMBL" id="KAJ1186186.1"/>
    </source>
</evidence>
<reference evidence="2" key="1">
    <citation type="journal article" date="2022" name="bioRxiv">
        <title>Sequencing and chromosome-scale assembly of the giantPleurodeles waltlgenome.</title>
        <authorList>
            <person name="Brown T."/>
            <person name="Elewa A."/>
            <person name="Iarovenko S."/>
            <person name="Subramanian E."/>
            <person name="Araus A.J."/>
            <person name="Petzold A."/>
            <person name="Susuki M."/>
            <person name="Suzuki K.-i.T."/>
            <person name="Hayashi T."/>
            <person name="Toyoda A."/>
            <person name="Oliveira C."/>
            <person name="Osipova E."/>
            <person name="Leigh N.D."/>
            <person name="Simon A."/>
            <person name="Yun M.H."/>
        </authorList>
    </citation>
    <scope>NUCLEOTIDE SEQUENCE</scope>
    <source>
        <strain evidence="2">20211129_DDA</strain>
        <tissue evidence="2">Liver</tissue>
    </source>
</reference>
<feature type="region of interest" description="Disordered" evidence="1">
    <location>
        <begin position="1"/>
        <end position="59"/>
    </location>
</feature>
<organism evidence="2 3">
    <name type="scientific">Pleurodeles waltl</name>
    <name type="common">Iberian ribbed newt</name>
    <dbReference type="NCBI Taxonomy" id="8319"/>
    <lineage>
        <taxon>Eukaryota</taxon>
        <taxon>Metazoa</taxon>
        <taxon>Chordata</taxon>
        <taxon>Craniata</taxon>
        <taxon>Vertebrata</taxon>
        <taxon>Euteleostomi</taxon>
        <taxon>Amphibia</taxon>
        <taxon>Batrachia</taxon>
        <taxon>Caudata</taxon>
        <taxon>Salamandroidea</taxon>
        <taxon>Salamandridae</taxon>
        <taxon>Pleurodelinae</taxon>
        <taxon>Pleurodeles</taxon>
    </lineage>
</organism>
<dbReference type="AlphaFoldDB" id="A0AAV7UCF7"/>
<protein>
    <submittedName>
        <fullName evidence="2">Uncharacterized protein</fullName>
    </submittedName>
</protein>
<gene>
    <name evidence="2" type="ORF">NDU88_002969</name>
</gene>
<evidence type="ECO:0000256" key="1">
    <source>
        <dbReference type="SAM" id="MobiDB-lite"/>
    </source>
</evidence>
<feature type="compositionally biased region" description="Polar residues" evidence="1">
    <location>
        <begin position="117"/>
        <end position="126"/>
    </location>
</feature>
<dbReference type="Proteomes" id="UP001066276">
    <property type="component" value="Chromosome 3_1"/>
</dbReference>
<accession>A0AAV7UCF7</accession>
<dbReference type="EMBL" id="JANPWB010000005">
    <property type="protein sequence ID" value="KAJ1186186.1"/>
    <property type="molecule type" value="Genomic_DNA"/>
</dbReference>
<sequence length="126" mass="13647">MKDRKRQVRDRRETHQRTSEVPDGRHLGTRGPVGTYSEGRRGFLTRGGDWRGEGVTRAPPDACDGLLLQAASLKSRARGAPVPTFCPGVQQESSEQQAGSEHGARRSLAVLVDRDPASSSSPAGWL</sequence>
<name>A0AAV7UCF7_PLEWA</name>
<evidence type="ECO:0000313" key="3">
    <source>
        <dbReference type="Proteomes" id="UP001066276"/>
    </source>
</evidence>
<feature type="region of interest" description="Disordered" evidence="1">
    <location>
        <begin position="88"/>
        <end position="126"/>
    </location>
</feature>
<proteinExistence type="predicted"/>